<reference evidence="1 2" key="1">
    <citation type="journal article" date="2015" name="Nature">
        <title>rRNA introns, odd ribosomes, and small enigmatic genomes across a large radiation of phyla.</title>
        <authorList>
            <person name="Brown C.T."/>
            <person name="Hug L.A."/>
            <person name="Thomas B.C."/>
            <person name="Sharon I."/>
            <person name="Castelle C.J."/>
            <person name="Singh A."/>
            <person name="Wilkins M.J."/>
            <person name="Williams K.H."/>
            <person name="Banfield J.F."/>
        </authorList>
    </citation>
    <scope>NUCLEOTIDE SEQUENCE [LARGE SCALE GENOMIC DNA]</scope>
</reference>
<gene>
    <name evidence="1" type="ORF">UY48_C0009G0010</name>
</gene>
<protein>
    <submittedName>
        <fullName evidence="1">Uncharacterized protein</fullName>
    </submittedName>
</protein>
<sequence>MLLQMGYAEGCFNSTLILYHRAGFATVTEAIESIHNVFATYQLSSVLKGHSFDAPAGATYCNKCGKSRETHTNEVDPEQMEHDIREYASGIADGSYDLWQALLDAGWNTGCDEHMPFKDPEAKMAIVSSKGEECIISYMNMSEKLVATIPPNLPVK</sequence>
<name>A0A0G1YCV0_9BACT</name>
<comment type="caution">
    <text evidence="1">The sequence shown here is derived from an EMBL/GenBank/DDBJ whole genome shotgun (WGS) entry which is preliminary data.</text>
</comment>
<proteinExistence type="predicted"/>
<accession>A0A0G1YCV0</accession>
<evidence type="ECO:0000313" key="1">
    <source>
        <dbReference type="EMBL" id="KKW12777.1"/>
    </source>
</evidence>
<dbReference type="Proteomes" id="UP000034588">
    <property type="component" value="Unassembled WGS sequence"/>
</dbReference>
<evidence type="ECO:0000313" key="2">
    <source>
        <dbReference type="Proteomes" id="UP000034588"/>
    </source>
</evidence>
<dbReference type="EMBL" id="LCQD01000009">
    <property type="protein sequence ID" value="KKW12777.1"/>
    <property type="molecule type" value="Genomic_DNA"/>
</dbReference>
<dbReference type="AlphaFoldDB" id="A0A0G1YCV0"/>
<organism evidence="1 2">
    <name type="scientific">Candidatus Gottesmanbacteria bacterium GW2011_GWB1_49_7</name>
    <dbReference type="NCBI Taxonomy" id="1618448"/>
    <lineage>
        <taxon>Bacteria</taxon>
        <taxon>Candidatus Gottesmaniibacteriota</taxon>
    </lineage>
</organism>